<reference evidence="2" key="2">
    <citation type="submission" date="2021-04" db="EMBL/GenBank/DDBJ databases">
        <authorList>
            <person name="Gilroy R."/>
        </authorList>
    </citation>
    <scope>NUCLEOTIDE SEQUENCE</scope>
    <source>
        <strain evidence="2">1719</strain>
    </source>
</reference>
<dbReference type="Pfam" id="PF01520">
    <property type="entry name" value="Amidase_3"/>
    <property type="match status" value="1"/>
</dbReference>
<dbReference type="Proteomes" id="UP000824156">
    <property type="component" value="Unassembled WGS sequence"/>
</dbReference>
<dbReference type="SUPFAM" id="SSF53187">
    <property type="entry name" value="Zn-dependent exopeptidases"/>
    <property type="match status" value="1"/>
</dbReference>
<proteinExistence type="predicted"/>
<evidence type="ECO:0000313" key="3">
    <source>
        <dbReference type="Proteomes" id="UP000824156"/>
    </source>
</evidence>
<dbReference type="Gene3D" id="3.40.630.40">
    <property type="entry name" value="Zn-dependent exopeptidases"/>
    <property type="match status" value="1"/>
</dbReference>
<dbReference type="CDD" id="cd02696">
    <property type="entry name" value="MurNAc-LAA"/>
    <property type="match status" value="1"/>
</dbReference>
<gene>
    <name evidence="2" type="ORF">H9853_06575</name>
</gene>
<feature type="domain" description="MurNAc-LAA" evidence="1">
    <location>
        <begin position="58"/>
        <end position="177"/>
    </location>
</feature>
<dbReference type="GO" id="GO:0008745">
    <property type="term" value="F:N-acetylmuramoyl-L-alanine amidase activity"/>
    <property type="evidence" value="ECO:0007669"/>
    <property type="project" value="InterPro"/>
</dbReference>
<name>A0A9D1W972_9SPHI</name>
<protein>
    <submittedName>
        <fullName evidence="2">N-acetylmuramoyl-L-alanine amidase</fullName>
    </submittedName>
</protein>
<evidence type="ECO:0000259" key="1">
    <source>
        <dbReference type="SMART" id="SM00646"/>
    </source>
</evidence>
<comment type="caution">
    <text evidence="2">The sequence shown here is derived from an EMBL/GenBank/DDBJ whole genome shotgun (WGS) entry which is preliminary data.</text>
</comment>
<dbReference type="InterPro" id="IPR002508">
    <property type="entry name" value="MurNAc-LAA_cat"/>
</dbReference>
<dbReference type="SMART" id="SM00646">
    <property type="entry name" value="Ami_3"/>
    <property type="match status" value="1"/>
</dbReference>
<organism evidence="2 3">
    <name type="scientific">Candidatus Sphingobacterium stercoripullorum</name>
    <dbReference type="NCBI Taxonomy" id="2838759"/>
    <lineage>
        <taxon>Bacteria</taxon>
        <taxon>Pseudomonadati</taxon>
        <taxon>Bacteroidota</taxon>
        <taxon>Sphingobacteriia</taxon>
        <taxon>Sphingobacteriales</taxon>
        <taxon>Sphingobacteriaceae</taxon>
        <taxon>Sphingobacterium</taxon>
    </lineage>
</organism>
<dbReference type="AlphaFoldDB" id="A0A9D1W972"/>
<evidence type="ECO:0000313" key="2">
    <source>
        <dbReference type="EMBL" id="HIX54672.1"/>
    </source>
</evidence>
<sequence length="184" mass="20375">MNKIIITAGHHNADSGAVANGFKESEEAIKDRNELVKAVHFISPSTQVIIDDDNDNLATVIRKINAVGTPKDLLLDIHYNSASVIATGVEAFINGKDDPENRRIAGRLVELSSKMLNIPNRGVKLESSSQHPRLGILHTVVRRSILLERGFINNPGDMKSIEKLRWEWALGTANILIQELTKLR</sequence>
<reference evidence="2" key="1">
    <citation type="journal article" date="2021" name="PeerJ">
        <title>Extensive microbial diversity within the chicken gut microbiome revealed by metagenomics and culture.</title>
        <authorList>
            <person name="Gilroy R."/>
            <person name="Ravi A."/>
            <person name="Getino M."/>
            <person name="Pursley I."/>
            <person name="Horton D.L."/>
            <person name="Alikhan N.F."/>
            <person name="Baker D."/>
            <person name="Gharbi K."/>
            <person name="Hall N."/>
            <person name="Watson M."/>
            <person name="Adriaenssens E.M."/>
            <person name="Foster-Nyarko E."/>
            <person name="Jarju S."/>
            <person name="Secka A."/>
            <person name="Antonio M."/>
            <person name="Oren A."/>
            <person name="Chaudhuri R.R."/>
            <person name="La Ragione R."/>
            <person name="Hildebrand F."/>
            <person name="Pallen M.J."/>
        </authorList>
    </citation>
    <scope>NUCLEOTIDE SEQUENCE</scope>
    <source>
        <strain evidence="2">1719</strain>
    </source>
</reference>
<dbReference type="EMBL" id="DXEZ01000181">
    <property type="protein sequence ID" value="HIX54672.1"/>
    <property type="molecule type" value="Genomic_DNA"/>
</dbReference>
<dbReference type="GO" id="GO:0009253">
    <property type="term" value="P:peptidoglycan catabolic process"/>
    <property type="evidence" value="ECO:0007669"/>
    <property type="project" value="InterPro"/>
</dbReference>
<accession>A0A9D1W972</accession>